<evidence type="ECO:0008006" key="4">
    <source>
        <dbReference type="Google" id="ProtNLM"/>
    </source>
</evidence>
<gene>
    <name evidence="2" type="ORF">QVD17_27933</name>
</gene>
<accession>A0AAD8NS91</accession>
<dbReference type="AlphaFoldDB" id="A0AAD8NS91"/>
<dbReference type="EMBL" id="JAUHHV010000007">
    <property type="protein sequence ID" value="KAK1418786.1"/>
    <property type="molecule type" value="Genomic_DNA"/>
</dbReference>
<comment type="caution">
    <text evidence="2">The sequence shown here is derived from an EMBL/GenBank/DDBJ whole genome shotgun (WGS) entry which is preliminary data.</text>
</comment>
<evidence type="ECO:0000313" key="2">
    <source>
        <dbReference type="EMBL" id="KAK1418786.1"/>
    </source>
</evidence>
<organism evidence="2 3">
    <name type="scientific">Tagetes erecta</name>
    <name type="common">African marigold</name>
    <dbReference type="NCBI Taxonomy" id="13708"/>
    <lineage>
        <taxon>Eukaryota</taxon>
        <taxon>Viridiplantae</taxon>
        <taxon>Streptophyta</taxon>
        <taxon>Embryophyta</taxon>
        <taxon>Tracheophyta</taxon>
        <taxon>Spermatophyta</taxon>
        <taxon>Magnoliopsida</taxon>
        <taxon>eudicotyledons</taxon>
        <taxon>Gunneridae</taxon>
        <taxon>Pentapetalae</taxon>
        <taxon>asterids</taxon>
        <taxon>campanulids</taxon>
        <taxon>Asterales</taxon>
        <taxon>Asteraceae</taxon>
        <taxon>Asteroideae</taxon>
        <taxon>Heliantheae alliance</taxon>
        <taxon>Tageteae</taxon>
        <taxon>Tagetes</taxon>
    </lineage>
</organism>
<name>A0AAD8NS91_TARER</name>
<keyword evidence="1" id="KW-0472">Membrane</keyword>
<proteinExistence type="predicted"/>
<protein>
    <recommendedName>
        <fullName evidence="4">Transmembrane protein</fullName>
    </recommendedName>
</protein>
<keyword evidence="3" id="KW-1185">Reference proteome</keyword>
<sequence>MCNHEMCQGWLYWHNDDDGIELWLLLQLLHGREREREKCVLWRDVRCVFGVVLLFGVWGFGCGIEVVVLTVVELG</sequence>
<dbReference type="Proteomes" id="UP001229421">
    <property type="component" value="Unassembled WGS sequence"/>
</dbReference>
<keyword evidence="1" id="KW-1133">Transmembrane helix</keyword>
<evidence type="ECO:0000256" key="1">
    <source>
        <dbReference type="SAM" id="Phobius"/>
    </source>
</evidence>
<keyword evidence="1" id="KW-0812">Transmembrane</keyword>
<reference evidence="2" key="1">
    <citation type="journal article" date="2023" name="bioRxiv">
        <title>Improved chromosome-level genome assembly for marigold (Tagetes erecta).</title>
        <authorList>
            <person name="Jiang F."/>
            <person name="Yuan L."/>
            <person name="Wang S."/>
            <person name="Wang H."/>
            <person name="Xu D."/>
            <person name="Wang A."/>
            <person name="Fan W."/>
        </authorList>
    </citation>
    <scope>NUCLEOTIDE SEQUENCE</scope>
    <source>
        <strain evidence="2">WSJ</strain>
        <tissue evidence="2">Leaf</tissue>
    </source>
</reference>
<feature type="transmembrane region" description="Helical" evidence="1">
    <location>
        <begin position="47"/>
        <end position="72"/>
    </location>
</feature>
<evidence type="ECO:0000313" key="3">
    <source>
        <dbReference type="Proteomes" id="UP001229421"/>
    </source>
</evidence>